<evidence type="ECO:0000256" key="4">
    <source>
        <dbReference type="ARBA" id="ARBA00022827"/>
    </source>
</evidence>
<keyword evidence="6 11" id="KW-0560">Oxidoreductase</keyword>
<feature type="domain" description="FAD/NAD(P)-binding" evidence="10">
    <location>
        <begin position="5"/>
        <end position="318"/>
    </location>
</feature>
<evidence type="ECO:0000256" key="5">
    <source>
        <dbReference type="ARBA" id="ARBA00022857"/>
    </source>
</evidence>
<keyword evidence="4" id="KW-0274">FAD</keyword>
<keyword evidence="5" id="KW-0521">NADP</keyword>
<dbReference type="Pfam" id="PF07992">
    <property type="entry name" value="Pyr_redox_2"/>
    <property type="match status" value="1"/>
</dbReference>
<evidence type="ECO:0000259" key="10">
    <source>
        <dbReference type="Pfam" id="PF07992"/>
    </source>
</evidence>
<dbReference type="InterPro" id="IPR016156">
    <property type="entry name" value="FAD/NAD-linked_Rdtase_dimer_sf"/>
</dbReference>
<dbReference type="PROSITE" id="PS00076">
    <property type="entry name" value="PYRIDINE_REDOX_1"/>
    <property type="match status" value="1"/>
</dbReference>
<dbReference type="PRINTS" id="PR00411">
    <property type="entry name" value="PNDRDTASEI"/>
</dbReference>
<proteinExistence type="inferred from homology"/>
<name>A0A3B0YW11_9ZZZZ</name>
<dbReference type="AlphaFoldDB" id="A0A3B0YW11"/>
<keyword evidence="8" id="KW-0676">Redox-active center</keyword>
<feature type="domain" description="Pyridine nucleotide-disulphide oxidoreductase dimerisation" evidence="9">
    <location>
        <begin position="338"/>
        <end position="439"/>
    </location>
</feature>
<dbReference type="InterPro" id="IPR004099">
    <property type="entry name" value="Pyr_nucl-diS_OxRdtase_dimer"/>
</dbReference>
<dbReference type="Pfam" id="PF02852">
    <property type="entry name" value="Pyr_redox_dim"/>
    <property type="match status" value="1"/>
</dbReference>
<dbReference type="GO" id="GO:0016668">
    <property type="term" value="F:oxidoreductase activity, acting on a sulfur group of donors, NAD(P) as acceptor"/>
    <property type="evidence" value="ECO:0007669"/>
    <property type="project" value="InterPro"/>
</dbReference>
<comment type="similarity">
    <text evidence="2">Belongs to the class-I pyridine nucleotide-disulfide oxidoreductase family.</text>
</comment>
<evidence type="ECO:0000256" key="7">
    <source>
        <dbReference type="ARBA" id="ARBA00023157"/>
    </source>
</evidence>
<protein>
    <submittedName>
        <fullName evidence="11">Mercuric ion reductase</fullName>
        <ecNumber evidence="11">1.16.1.1</ecNumber>
    </submittedName>
</protein>
<evidence type="ECO:0000259" key="9">
    <source>
        <dbReference type="Pfam" id="PF02852"/>
    </source>
</evidence>
<evidence type="ECO:0000256" key="2">
    <source>
        <dbReference type="ARBA" id="ARBA00007532"/>
    </source>
</evidence>
<dbReference type="InterPro" id="IPR001100">
    <property type="entry name" value="Pyr_nuc-diS_OxRdtase"/>
</dbReference>
<evidence type="ECO:0000256" key="1">
    <source>
        <dbReference type="ARBA" id="ARBA00001974"/>
    </source>
</evidence>
<dbReference type="GO" id="GO:0050660">
    <property type="term" value="F:flavin adenine dinucleotide binding"/>
    <property type="evidence" value="ECO:0007669"/>
    <property type="project" value="TreeGrafter"/>
</dbReference>
<evidence type="ECO:0000256" key="6">
    <source>
        <dbReference type="ARBA" id="ARBA00023002"/>
    </source>
</evidence>
<sequence>MKQRDLVIIGGGAGGLVVASVAAQLGLNVTLVEKAAKLGGDCLHYGCVPSKTLIHAARVASLMRRGAEFGLPDCKVDVDLGKVADHVQSVIERIQVHDDPERFRGYGCEVLFGAATFIDARKIQVNDEVIRGRRFVIATGSQPFIPPIEGLQEAGYLTNEDLFSLRDLPRRLVVLGGGPVGLEMAQAFARLGSCVTVVECLPHLLPREDPEVADVLQAQLESEGLVVHTSTTVERVSREGNETRVECSEGLTLETDALLVAVGRRPVVDGLGLSVAGVSHDAKGIPVDRRQRTSQKHIYACGDVCGPYPLTHIAEYQAGIVISNAIFRIPKKTDYRVVPWVTYTDPELARVGMTEQQTRDKGIEPTVLRFPFQDIDRAVTDRETSGLAKLVVHKGKILGASILGPHAGELIHEIALAMKTGASIGDISATIHAYPTLAQIHRRTVNTWYGRKLFSPGTRRLVKWINRLIP</sequence>
<dbReference type="FunFam" id="3.30.390.30:FF:000001">
    <property type="entry name" value="Dihydrolipoyl dehydrogenase"/>
    <property type="match status" value="1"/>
</dbReference>
<dbReference type="PRINTS" id="PR00368">
    <property type="entry name" value="FADPNR"/>
</dbReference>
<evidence type="ECO:0000256" key="3">
    <source>
        <dbReference type="ARBA" id="ARBA00022630"/>
    </source>
</evidence>
<dbReference type="PANTHER" id="PTHR43014">
    <property type="entry name" value="MERCURIC REDUCTASE"/>
    <property type="match status" value="1"/>
</dbReference>
<evidence type="ECO:0000256" key="8">
    <source>
        <dbReference type="ARBA" id="ARBA00023284"/>
    </source>
</evidence>
<dbReference type="Gene3D" id="3.50.50.60">
    <property type="entry name" value="FAD/NAD(P)-binding domain"/>
    <property type="match status" value="2"/>
</dbReference>
<comment type="cofactor">
    <cofactor evidence="1">
        <name>FAD</name>
        <dbReference type="ChEBI" id="CHEBI:57692"/>
    </cofactor>
</comment>
<dbReference type="PANTHER" id="PTHR43014:SF2">
    <property type="entry name" value="MERCURIC REDUCTASE"/>
    <property type="match status" value="1"/>
</dbReference>
<dbReference type="InterPro" id="IPR036188">
    <property type="entry name" value="FAD/NAD-bd_sf"/>
</dbReference>
<dbReference type="SUPFAM" id="SSF55424">
    <property type="entry name" value="FAD/NAD-linked reductases, dimerisation (C-terminal) domain"/>
    <property type="match status" value="1"/>
</dbReference>
<dbReference type="InterPro" id="IPR023753">
    <property type="entry name" value="FAD/NAD-binding_dom"/>
</dbReference>
<dbReference type="PIRSF" id="PIRSF000350">
    <property type="entry name" value="Mercury_reductase_MerA"/>
    <property type="match status" value="1"/>
</dbReference>
<accession>A0A3B0YW11</accession>
<dbReference type="GO" id="GO:0003955">
    <property type="term" value="F:NAD(P)H dehydrogenase (quinone) activity"/>
    <property type="evidence" value="ECO:0007669"/>
    <property type="project" value="TreeGrafter"/>
</dbReference>
<organism evidence="11">
    <name type="scientific">hydrothermal vent metagenome</name>
    <dbReference type="NCBI Taxonomy" id="652676"/>
    <lineage>
        <taxon>unclassified sequences</taxon>
        <taxon>metagenomes</taxon>
        <taxon>ecological metagenomes</taxon>
    </lineage>
</organism>
<dbReference type="SUPFAM" id="SSF51905">
    <property type="entry name" value="FAD/NAD(P)-binding domain"/>
    <property type="match status" value="1"/>
</dbReference>
<keyword evidence="3" id="KW-0285">Flavoprotein</keyword>
<keyword evidence="7" id="KW-1015">Disulfide bond</keyword>
<dbReference type="GO" id="GO:0016152">
    <property type="term" value="F:mercury (II) reductase (NADP+) activity"/>
    <property type="evidence" value="ECO:0007669"/>
    <property type="project" value="UniProtKB-EC"/>
</dbReference>
<reference evidence="11" key="1">
    <citation type="submission" date="2018-06" db="EMBL/GenBank/DDBJ databases">
        <authorList>
            <person name="Zhirakovskaya E."/>
        </authorList>
    </citation>
    <scope>NUCLEOTIDE SEQUENCE</scope>
</reference>
<evidence type="ECO:0000313" key="11">
    <source>
        <dbReference type="EMBL" id="VAW80103.1"/>
    </source>
</evidence>
<gene>
    <name evidence="11" type="ORF">MNBD_GAMMA14-1563</name>
</gene>
<dbReference type="EMBL" id="UOFM01000341">
    <property type="protein sequence ID" value="VAW80103.1"/>
    <property type="molecule type" value="Genomic_DNA"/>
</dbReference>
<dbReference type="Gene3D" id="3.30.390.30">
    <property type="match status" value="1"/>
</dbReference>
<dbReference type="EC" id="1.16.1.1" evidence="11"/>
<dbReference type="InterPro" id="IPR012999">
    <property type="entry name" value="Pyr_OxRdtase_I_AS"/>
</dbReference>